<sequence length="264" mass="28279">MFDVVCGTAKAIVAETQPRALAANGLQRQGLSERPVSCLNVVVSKIGISTVQCSTSIAFVRLAARQDLSSSYHISWKLWPASVGRKPDNSLATALFGLFCIKNGRCSALFTNYRILLLSEDGAAELGLIPDTLATSDGRIRGLVIGLGYLYYCLPNLEETAERRIDMNSASVLHLHILNINPPTPSLLNNGLGAKSFLPVSGTSSGEIIVSSSGASTPLATSAALGQLQLYRLDEVSWKEMCPAPTSMLSFQAFAQTDATLRWK</sequence>
<gene>
    <name evidence="1" type="ORF">HYALB_00002363</name>
</gene>
<proteinExistence type="predicted"/>
<protein>
    <submittedName>
        <fullName evidence="1">Uncharacterized protein</fullName>
    </submittedName>
</protein>
<evidence type="ECO:0000313" key="1">
    <source>
        <dbReference type="EMBL" id="CAG8976085.1"/>
    </source>
</evidence>
<evidence type="ECO:0000313" key="2">
    <source>
        <dbReference type="Proteomes" id="UP000701801"/>
    </source>
</evidence>
<comment type="caution">
    <text evidence="1">The sequence shown here is derived from an EMBL/GenBank/DDBJ whole genome shotgun (WGS) entry which is preliminary data.</text>
</comment>
<dbReference type="EMBL" id="CAJVRM010000162">
    <property type="protein sequence ID" value="CAG8976085.1"/>
    <property type="molecule type" value="Genomic_DNA"/>
</dbReference>
<dbReference type="Proteomes" id="UP000701801">
    <property type="component" value="Unassembled WGS sequence"/>
</dbReference>
<dbReference type="OrthoDB" id="10490285at2759"/>
<organism evidence="1 2">
    <name type="scientific">Hymenoscyphus albidus</name>
    <dbReference type="NCBI Taxonomy" id="595503"/>
    <lineage>
        <taxon>Eukaryota</taxon>
        <taxon>Fungi</taxon>
        <taxon>Dikarya</taxon>
        <taxon>Ascomycota</taxon>
        <taxon>Pezizomycotina</taxon>
        <taxon>Leotiomycetes</taxon>
        <taxon>Helotiales</taxon>
        <taxon>Helotiaceae</taxon>
        <taxon>Hymenoscyphus</taxon>
    </lineage>
</organism>
<keyword evidence="2" id="KW-1185">Reference proteome</keyword>
<accession>A0A9N9LIG8</accession>
<name>A0A9N9LIG8_9HELO</name>
<reference evidence="1" key="1">
    <citation type="submission" date="2021-07" db="EMBL/GenBank/DDBJ databases">
        <authorList>
            <person name="Durling M."/>
        </authorList>
    </citation>
    <scope>NUCLEOTIDE SEQUENCE</scope>
</reference>
<dbReference type="AlphaFoldDB" id="A0A9N9LIG8"/>